<dbReference type="Gene3D" id="3.20.20.140">
    <property type="entry name" value="Metal-dependent hydrolases"/>
    <property type="match status" value="1"/>
</dbReference>
<dbReference type="PANTHER" id="PTHR43794:SF11">
    <property type="entry name" value="AMIDOHYDROLASE-RELATED DOMAIN-CONTAINING PROTEIN"/>
    <property type="match status" value="1"/>
</dbReference>
<evidence type="ECO:0000256" key="1">
    <source>
        <dbReference type="ARBA" id="ARBA00022801"/>
    </source>
</evidence>
<organism evidence="3 4">
    <name type="scientific">Dethiosulfovibrio marinus</name>
    <dbReference type="NCBI Taxonomy" id="133532"/>
    <lineage>
        <taxon>Bacteria</taxon>
        <taxon>Thermotogati</taxon>
        <taxon>Synergistota</taxon>
        <taxon>Synergistia</taxon>
        <taxon>Synergistales</taxon>
        <taxon>Dethiosulfovibrionaceae</taxon>
        <taxon>Dethiosulfovibrio</taxon>
    </lineage>
</organism>
<dbReference type="RefSeq" id="WP_236099776.1">
    <property type="nucleotide sequence ID" value="NZ_JAKGUD010000010.1"/>
</dbReference>
<sequence length="431" mass="48299">MILNNRRLFVGYLELDGRIDRGYVLANGDRIEAVGWGELTVSGSVPVRVFHPDAVIRQGQFNAHSHPEQSIYVDMVDPAWDLGTWCRNTIYRYSPFLTPRQVRLACRRAFSRMALYGTSTVMVSFYLHNGRGNLYDREVIAAARDVGIRLIFGRMTYDVISKDAYEGKRRSQEGYYETVEDGERYLRELMELEGSDVVVAPAVHSMHGSTEDAIVTALRVGYELDRPVQFHLSEDKGDVDISLDSYGCRPVEFLDSLVSSGKVPGLDKMIVSDCCWVDETERALMADRGISAVLNPRMNDRVGVGFTDLPALVDSSIPLFLGTDGEASNDDLSLENERSFLKDRYDGVVSRSVIDEIGKGTFAFGNRKIGPLRPGRLCDFRVDDKDGKTVHLFVGASQVVRDGRLVKLDLESDVEAPLSEEIEKMRETVEI</sequence>
<keyword evidence="4" id="KW-1185">Reference proteome</keyword>
<reference evidence="3 4" key="1">
    <citation type="submission" date="2022-01" db="EMBL/GenBank/DDBJ databases">
        <title>Dethiosulfovibrio faecalis sp. nov., a novel proteolytic, non-sulfur-reducing bacterium isolated from a marine aquaculture solid waste bioreactor.</title>
        <authorList>
            <person name="Grabowski S."/>
            <person name="Apolinario E."/>
            <person name="Schneider N."/>
            <person name="Marshall C.W."/>
            <person name="Sowers K.R."/>
        </authorList>
    </citation>
    <scope>NUCLEOTIDE SEQUENCE [LARGE SCALE GENOMIC DNA]</scope>
    <source>
        <strain evidence="3 4">DSM 12537</strain>
    </source>
</reference>
<evidence type="ECO:0000259" key="2">
    <source>
        <dbReference type="Pfam" id="PF01979"/>
    </source>
</evidence>
<evidence type="ECO:0000313" key="3">
    <source>
        <dbReference type="EMBL" id="MCF4143069.1"/>
    </source>
</evidence>
<keyword evidence="1" id="KW-0378">Hydrolase</keyword>
<dbReference type="Pfam" id="PF01979">
    <property type="entry name" value="Amidohydro_1"/>
    <property type="match status" value="1"/>
</dbReference>
<accession>A0ABS9EPD8</accession>
<feature type="domain" description="Amidohydrolase-related" evidence="2">
    <location>
        <begin position="61"/>
        <end position="386"/>
    </location>
</feature>
<dbReference type="SUPFAM" id="SSF51556">
    <property type="entry name" value="Metallo-dependent hydrolases"/>
    <property type="match status" value="1"/>
</dbReference>
<dbReference type="InterPro" id="IPR050287">
    <property type="entry name" value="MTA/SAH_deaminase"/>
</dbReference>
<comment type="caution">
    <text evidence="3">The sequence shown here is derived from an EMBL/GenBank/DDBJ whole genome shotgun (WGS) entry which is preliminary data.</text>
</comment>
<dbReference type="InterPro" id="IPR006680">
    <property type="entry name" value="Amidohydro-rel"/>
</dbReference>
<dbReference type="PANTHER" id="PTHR43794">
    <property type="entry name" value="AMINOHYDROLASE SSNA-RELATED"/>
    <property type="match status" value="1"/>
</dbReference>
<dbReference type="InterPro" id="IPR032466">
    <property type="entry name" value="Metal_Hydrolase"/>
</dbReference>
<evidence type="ECO:0000313" key="4">
    <source>
        <dbReference type="Proteomes" id="UP001200430"/>
    </source>
</evidence>
<dbReference type="Proteomes" id="UP001200430">
    <property type="component" value="Unassembled WGS sequence"/>
</dbReference>
<name>A0ABS9EPD8_9BACT</name>
<dbReference type="EMBL" id="JAKGUD010000010">
    <property type="protein sequence ID" value="MCF4143069.1"/>
    <property type="molecule type" value="Genomic_DNA"/>
</dbReference>
<protein>
    <submittedName>
        <fullName evidence="3">Amidohydrolase family protein</fullName>
    </submittedName>
</protein>
<gene>
    <name evidence="3" type="ORF">L2W38_09620</name>
</gene>
<proteinExistence type="predicted"/>